<name>A0A2P2P3U9_RHIMU</name>
<protein>
    <submittedName>
        <fullName evidence="1">Uncharacterized protein</fullName>
    </submittedName>
</protein>
<dbReference type="AlphaFoldDB" id="A0A2P2P3U9"/>
<sequence length="73" mass="8254">MYQPLAVLTLCGFSSLVPKIMLVWIRHSPMGVQLLPAKPHLNSDSTFPLLRELELMFNTSSKQELRLGFLGIQ</sequence>
<dbReference type="EMBL" id="GGEC01068839">
    <property type="protein sequence ID" value="MBX49323.1"/>
    <property type="molecule type" value="Transcribed_RNA"/>
</dbReference>
<evidence type="ECO:0000313" key="1">
    <source>
        <dbReference type="EMBL" id="MBX49323.1"/>
    </source>
</evidence>
<organism evidence="1">
    <name type="scientific">Rhizophora mucronata</name>
    <name type="common">Asiatic mangrove</name>
    <dbReference type="NCBI Taxonomy" id="61149"/>
    <lineage>
        <taxon>Eukaryota</taxon>
        <taxon>Viridiplantae</taxon>
        <taxon>Streptophyta</taxon>
        <taxon>Embryophyta</taxon>
        <taxon>Tracheophyta</taxon>
        <taxon>Spermatophyta</taxon>
        <taxon>Magnoliopsida</taxon>
        <taxon>eudicotyledons</taxon>
        <taxon>Gunneridae</taxon>
        <taxon>Pentapetalae</taxon>
        <taxon>rosids</taxon>
        <taxon>fabids</taxon>
        <taxon>Malpighiales</taxon>
        <taxon>Rhizophoraceae</taxon>
        <taxon>Rhizophora</taxon>
    </lineage>
</organism>
<reference evidence="1" key="1">
    <citation type="submission" date="2018-02" db="EMBL/GenBank/DDBJ databases">
        <title>Rhizophora mucronata_Transcriptome.</title>
        <authorList>
            <person name="Meera S.P."/>
            <person name="Sreeshan A."/>
            <person name="Augustine A."/>
        </authorList>
    </citation>
    <scope>NUCLEOTIDE SEQUENCE</scope>
    <source>
        <tissue evidence="1">Leaf</tissue>
    </source>
</reference>
<accession>A0A2P2P3U9</accession>
<proteinExistence type="predicted"/>